<keyword evidence="4" id="KW-1185">Reference proteome</keyword>
<keyword evidence="1" id="KW-0238">DNA-binding</keyword>
<dbReference type="PROSITE" id="PS50937">
    <property type="entry name" value="HTH_MERR_2"/>
    <property type="match status" value="1"/>
</dbReference>
<sequence>MENKRFYTAGQFAKKAGTTIRTIRFYDIKGLLKPSSISKTGYRLYTDEDFAKLQVILTLKYLGFSLEDIASMVLTQNKECDCLKNSLELQLEIVRNKMKHLKLIERSIIEAKRVIEEDETDWSKLVDIIHVTNMEKDLAAQYKDSRNLKVRINLHSKFSVNKYGWFNWLFDKINLSSNEKVLEIGCGEGQLWKNNEDKIPKESEVILTDISSGMINDARVNLKNLKDNFEFHIADCVKLPYENESFDKVIANHMIFYVKDKKKAFSEIRRVLKKDGLFYCSTYGLKHMKEIEKLTKSFNSKIALSEVHLEELFGLENGEEQLNYYFSDIKKYIYEDYLIIDEYKPLLDYILSCHGNQHEILKGRYDEFEKYVKARVEKTGKFKVSKYAGLFICRKL</sequence>
<organism evidence="3 4">
    <name type="scientific">Clostridium omnivorum</name>
    <dbReference type="NCBI Taxonomy" id="1604902"/>
    <lineage>
        <taxon>Bacteria</taxon>
        <taxon>Bacillati</taxon>
        <taxon>Bacillota</taxon>
        <taxon>Clostridia</taxon>
        <taxon>Eubacteriales</taxon>
        <taxon>Clostridiaceae</taxon>
        <taxon>Clostridium</taxon>
    </lineage>
</organism>
<name>A0ABQ5N1D4_9CLOT</name>
<dbReference type="CDD" id="cd01106">
    <property type="entry name" value="HTH_TipAL-Mta"/>
    <property type="match status" value="1"/>
</dbReference>
<dbReference type="EMBL" id="BRXR01000001">
    <property type="protein sequence ID" value="GLC29025.1"/>
    <property type="molecule type" value="Genomic_DNA"/>
</dbReference>
<reference evidence="3 4" key="1">
    <citation type="journal article" date="2024" name="Int. J. Syst. Evol. Microbiol.">
        <title>Clostridium omnivorum sp. nov., isolated from anoxic soil under the treatment of reductive soil disinfestation.</title>
        <authorList>
            <person name="Ueki A."/>
            <person name="Tonouchi A."/>
            <person name="Kaku N."/>
            <person name="Honma S."/>
            <person name="Ueki K."/>
        </authorList>
    </citation>
    <scope>NUCLEOTIDE SEQUENCE [LARGE SCALE GENOMIC DNA]</scope>
    <source>
        <strain evidence="3 4">E14</strain>
    </source>
</reference>
<feature type="domain" description="HTH merR-type" evidence="2">
    <location>
        <begin position="6"/>
        <end position="75"/>
    </location>
</feature>
<comment type="caution">
    <text evidence="3">The sequence shown here is derived from an EMBL/GenBank/DDBJ whole genome shotgun (WGS) entry which is preliminary data.</text>
</comment>
<dbReference type="SUPFAM" id="SSF46955">
    <property type="entry name" value="Putative DNA-binding domain"/>
    <property type="match status" value="1"/>
</dbReference>
<evidence type="ECO:0000313" key="3">
    <source>
        <dbReference type="EMBL" id="GLC29025.1"/>
    </source>
</evidence>
<evidence type="ECO:0000256" key="1">
    <source>
        <dbReference type="ARBA" id="ARBA00023125"/>
    </source>
</evidence>
<dbReference type="PRINTS" id="PR00040">
    <property type="entry name" value="HTHMERR"/>
</dbReference>
<dbReference type="CDD" id="cd02440">
    <property type="entry name" value="AdoMet_MTases"/>
    <property type="match status" value="1"/>
</dbReference>
<dbReference type="SUPFAM" id="SSF53335">
    <property type="entry name" value="S-adenosyl-L-methionine-dependent methyltransferases"/>
    <property type="match status" value="1"/>
</dbReference>
<evidence type="ECO:0000313" key="4">
    <source>
        <dbReference type="Proteomes" id="UP001208567"/>
    </source>
</evidence>
<dbReference type="Proteomes" id="UP001208567">
    <property type="component" value="Unassembled WGS sequence"/>
</dbReference>
<dbReference type="Pfam" id="PF13847">
    <property type="entry name" value="Methyltransf_31"/>
    <property type="match status" value="1"/>
</dbReference>
<dbReference type="InterPro" id="IPR047057">
    <property type="entry name" value="MerR_fam"/>
</dbReference>
<dbReference type="SMART" id="SM00422">
    <property type="entry name" value="HTH_MERR"/>
    <property type="match status" value="1"/>
</dbReference>
<gene>
    <name evidence="3" type="ORF">bsdE14_04350</name>
</gene>
<dbReference type="PANTHER" id="PTHR30204:SF96">
    <property type="entry name" value="CHROMOSOME-ANCHORING PROTEIN RACA"/>
    <property type="match status" value="1"/>
</dbReference>
<dbReference type="Gene3D" id="1.10.1660.10">
    <property type="match status" value="1"/>
</dbReference>
<evidence type="ECO:0000259" key="2">
    <source>
        <dbReference type="PROSITE" id="PS50937"/>
    </source>
</evidence>
<dbReference type="InterPro" id="IPR025714">
    <property type="entry name" value="Methyltranfer_dom"/>
</dbReference>
<dbReference type="InterPro" id="IPR029063">
    <property type="entry name" value="SAM-dependent_MTases_sf"/>
</dbReference>
<dbReference type="Pfam" id="PF13411">
    <property type="entry name" value="MerR_1"/>
    <property type="match status" value="1"/>
</dbReference>
<dbReference type="InterPro" id="IPR009061">
    <property type="entry name" value="DNA-bd_dom_put_sf"/>
</dbReference>
<accession>A0ABQ5N1D4</accession>
<dbReference type="RefSeq" id="WP_264848304.1">
    <property type="nucleotide sequence ID" value="NZ_BRXR01000001.1"/>
</dbReference>
<protein>
    <recommendedName>
        <fullName evidence="2">HTH merR-type domain-containing protein</fullName>
    </recommendedName>
</protein>
<dbReference type="InterPro" id="IPR000551">
    <property type="entry name" value="MerR-type_HTH_dom"/>
</dbReference>
<dbReference type="Gene3D" id="3.40.50.150">
    <property type="entry name" value="Vaccinia Virus protein VP39"/>
    <property type="match status" value="1"/>
</dbReference>
<proteinExistence type="predicted"/>
<dbReference type="PANTHER" id="PTHR30204">
    <property type="entry name" value="REDOX-CYCLING DRUG-SENSING TRANSCRIPTIONAL ACTIVATOR SOXR"/>
    <property type="match status" value="1"/>
</dbReference>